<dbReference type="HAMAP" id="MF_00693">
    <property type="entry name" value="Transcrip_reg_TACO1"/>
    <property type="match status" value="1"/>
</dbReference>
<protein>
    <recommendedName>
        <fullName evidence="6">Transcriptional regulatory protein</fullName>
    </recommendedName>
</protein>
<dbReference type="PANTHER" id="PTHR12532:SF0">
    <property type="entry name" value="TRANSLATIONAL ACTIVATOR OF CYTOCHROME C OXIDASE 1"/>
    <property type="match status" value="1"/>
</dbReference>
<dbReference type="Gene3D" id="3.30.70.980">
    <property type="match status" value="2"/>
</dbReference>
<dbReference type="Proteomes" id="UP000001514">
    <property type="component" value="Unassembled WGS sequence"/>
</dbReference>
<dbReference type="FunCoup" id="D8RWW2">
    <property type="interactions" value="1991"/>
</dbReference>
<dbReference type="AlphaFoldDB" id="D8RWW2"/>
<reference evidence="4 5" key="1">
    <citation type="journal article" date="2011" name="Science">
        <title>The Selaginella genome identifies genetic changes associated with the evolution of vascular plants.</title>
        <authorList>
            <person name="Banks J.A."/>
            <person name="Nishiyama T."/>
            <person name="Hasebe M."/>
            <person name="Bowman J.L."/>
            <person name="Gribskov M."/>
            <person name="dePamphilis C."/>
            <person name="Albert V.A."/>
            <person name="Aono N."/>
            <person name="Aoyama T."/>
            <person name="Ambrose B.A."/>
            <person name="Ashton N.W."/>
            <person name="Axtell M.J."/>
            <person name="Barker E."/>
            <person name="Barker M.S."/>
            <person name="Bennetzen J.L."/>
            <person name="Bonawitz N.D."/>
            <person name="Chapple C."/>
            <person name="Cheng C."/>
            <person name="Correa L.G."/>
            <person name="Dacre M."/>
            <person name="DeBarry J."/>
            <person name="Dreyer I."/>
            <person name="Elias M."/>
            <person name="Engstrom E.M."/>
            <person name="Estelle M."/>
            <person name="Feng L."/>
            <person name="Finet C."/>
            <person name="Floyd S.K."/>
            <person name="Frommer W.B."/>
            <person name="Fujita T."/>
            <person name="Gramzow L."/>
            <person name="Gutensohn M."/>
            <person name="Harholt J."/>
            <person name="Hattori M."/>
            <person name="Heyl A."/>
            <person name="Hirai T."/>
            <person name="Hiwatashi Y."/>
            <person name="Ishikawa M."/>
            <person name="Iwata M."/>
            <person name="Karol K.G."/>
            <person name="Koehler B."/>
            <person name="Kolukisaoglu U."/>
            <person name="Kubo M."/>
            <person name="Kurata T."/>
            <person name="Lalonde S."/>
            <person name="Li K."/>
            <person name="Li Y."/>
            <person name="Litt A."/>
            <person name="Lyons E."/>
            <person name="Manning G."/>
            <person name="Maruyama T."/>
            <person name="Michael T.P."/>
            <person name="Mikami K."/>
            <person name="Miyazaki S."/>
            <person name="Morinaga S."/>
            <person name="Murata T."/>
            <person name="Mueller-Roeber B."/>
            <person name="Nelson D.R."/>
            <person name="Obara M."/>
            <person name="Oguri Y."/>
            <person name="Olmstead R.G."/>
            <person name="Onodera N."/>
            <person name="Petersen B.L."/>
            <person name="Pils B."/>
            <person name="Prigge M."/>
            <person name="Rensing S.A."/>
            <person name="Riano-Pachon D.M."/>
            <person name="Roberts A.W."/>
            <person name="Sato Y."/>
            <person name="Scheller H.V."/>
            <person name="Schulz B."/>
            <person name="Schulz C."/>
            <person name="Shakirov E.V."/>
            <person name="Shibagaki N."/>
            <person name="Shinohara N."/>
            <person name="Shippen D.E."/>
            <person name="Soerensen I."/>
            <person name="Sotooka R."/>
            <person name="Sugimoto N."/>
            <person name="Sugita M."/>
            <person name="Sumikawa N."/>
            <person name="Tanurdzic M."/>
            <person name="Theissen G."/>
            <person name="Ulvskov P."/>
            <person name="Wakazuki S."/>
            <person name="Weng J.K."/>
            <person name="Willats W.W."/>
            <person name="Wipf D."/>
            <person name="Wolf P.G."/>
            <person name="Yang L."/>
            <person name="Zimmer A.D."/>
            <person name="Zhu Q."/>
            <person name="Mitros T."/>
            <person name="Hellsten U."/>
            <person name="Loque D."/>
            <person name="Otillar R."/>
            <person name="Salamov A."/>
            <person name="Schmutz J."/>
            <person name="Shapiro H."/>
            <person name="Lindquist E."/>
            <person name="Lucas S."/>
            <person name="Rokhsar D."/>
            <person name="Grigoriev I.V."/>
        </authorList>
    </citation>
    <scope>NUCLEOTIDE SEQUENCE [LARGE SCALE GENOMIC DNA]</scope>
</reference>
<dbReference type="InterPro" id="IPR029072">
    <property type="entry name" value="YebC-like"/>
</dbReference>
<proteinExistence type="inferred from homology"/>
<dbReference type="SUPFAM" id="SSF75625">
    <property type="entry name" value="YebC-like"/>
    <property type="match status" value="1"/>
</dbReference>
<dbReference type="InterPro" id="IPR049083">
    <property type="entry name" value="TACO1_YebC_N"/>
</dbReference>
<dbReference type="InterPro" id="IPR026564">
    <property type="entry name" value="Transcrip_reg_TACO1-like_dom3"/>
</dbReference>
<dbReference type="EMBL" id="GL377593">
    <property type="protein sequence ID" value="EFJ23157.1"/>
    <property type="molecule type" value="Genomic_DNA"/>
</dbReference>
<comment type="similarity">
    <text evidence="1">Belongs to the TACO1 family.</text>
</comment>
<dbReference type="eggNOG" id="KOG2972">
    <property type="taxonomic scope" value="Eukaryota"/>
</dbReference>
<evidence type="ECO:0000259" key="2">
    <source>
        <dbReference type="Pfam" id="PF01709"/>
    </source>
</evidence>
<evidence type="ECO:0000313" key="4">
    <source>
        <dbReference type="EMBL" id="EFJ23157.1"/>
    </source>
</evidence>
<dbReference type="STRING" id="88036.D8RWW2"/>
<dbReference type="PANTHER" id="PTHR12532">
    <property type="entry name" value="TRANSLATIONAL ACTIVATOR OF CYTOCHROME C OXIDASE 1"/>
    <property type="match status" value="1"/>
</dbReference>
<dbReference type="Pfam" id="PF01709">
    <property type="entry name" value="Transcrip_reg"/>
    <property type="match status" value="1"/>
</dbReference>
<evidence type="ECO:0000256" key="1">
    <source>
        <dbReference type="ARBA" id="ARBA00008724"/>
    </source>
</evidence>
<name>D8RWW2_SELML</name>
<keyword evidence="5" id="KW-1185">Reference proteome</keyword>
<dbReference type="Gene3D" id="1.10.10.200">
    <property type="match status" value="1"/>
</dbReference>
<sequence length="292" mass="31946">MKAVVAALRVHRGNVRHGSTAGNASCFQRLWTSAPLEMGRRACKIADRKAAQGLKRNKVNARLGKEIAQAAREGGTNLSSNLTLAALVQKAKELHVSKDLIERNIKKAKDKDQQDFTEITYEAYGFGGVGIVVEVLTDNTNRASSFVRDVIKKSHAKMAASGSVLFNFKRAGVVAVKGNVDSESLLAAAMDTGAEDIVEPELEDDESPEEKKILCFFFFFFNKELGDNDDFGRVKAGLKDAGFSIDMDNSGLELVPTELVEVDDEAMEMNRALIDKLLELEDVDAVYSTQKP</sequence>
<dbReference type="Gramene" id="EFJ23157">
    <property type="protein sequence ID" value="EFJ23157"/>
    <property type="gene ID" value="SELMODRAFT_103583"/>
</dbReference>
<feature type="domain" description="TACO1/YebC-like N-terminal" evidence="3">
    <location>
        <begin position="41"/>
        <end position="110"/>
    </location>
</feature>
<dbReference type="InterPro" id="IPR048300">
    <property type="entry name" value="TACO1_YebC-like_2nd/3rd_dom"/>
</dbReference>
<dbReference type="InterPro" id="IPR017856">
    <property type="entry name" value="Integrase-like_N"/>
</dbReference>
<dbReference type="InterPro" id="IPR002876">
    <property type="entry name" value="Transcrip_reg_TACO1-like"/>
</dbReference>
<evidence type="ECO:0000313" key="5">
    <source>
        <dbReference type="Proteomes" id="UP000001514"/>
    </source>
</evidence>
<dbReference type="OMA" id="XYTIMEA"/>
<feature type="domain" description="TACO1/YebC-like second and third" evidence="2">
    <location>
        <begin position="117"/>
        <end position="288"/>
    </location>
</feature>
<gene>
    <name evidence="4" type="ORF">SELMODRAFT_103583</name>
</gene>
<dbReference type="GO" id="GO:0005737">
    <property type="term" value="C:cytoplasm"/>
    <property type="evidence" value="ECO:0007669"/>
    <property type="project" value="UniProtKB-ARBA"/>
</dbReference>
<accession>D8RWW2</accession>
<organism evidence="5">
    <name type="scientific">Selaginella moellendorffii</name>
    <name type="common">Spikemoss</name>
    <dbReference type="NCBI Taxonomy" id="88036"/>
    <lineage>
        <taxon>Eukaryota</taxon>
        <taxon>Viridiplantae</taxon>
        <taxon>Streptophyta</taxon>
        <taxon>Embryophyta</taxon>
        <taxon>Tracheophyta</taxon>
        <taxon>Lycopodiopsida</taxon>
        <taxon>Selaginellales</taxon>
        <taxon>Selaginellaceae</taxon>
        <taxon>Selaginella</taxon>
    </lineage>
</organism>
<evidence type="ECO:0000259" key="3">
    <source>
        <dbReference type="Pfam" id="PF20772"/>
    </source>
</evidence>
<dbReference type="Pfam" id="PF20772">
    <property type="entry name" value="TACO1_YebC_N"/>
    <property type="match status" value="1"/>
</dbReference>
<dbReference type="InParanoid" id="D8RWW2"/>
<evidence type="ECO:0008006" key="6">
    <source>
        <dbReference type="Google" id="ProtNLM"/>
    </source>
</evidence>
<dbReference type="HOGENOM" id="CLU_062974_0_0_1"/>
<dbReference type="KEGG" id="smo:SELMODRAFT_103583"/>